<evidence type="ECO:0000313" key="2">
    <source>
        <dbReference type="Proteomes" id="UP000750711"/>
    </source>
</evidence>
<reference evidence="1" key="1">
    <citation type="submission" date="2021-03" db="EMBL/GenBank/DDBJ databases">
        <title>Comparative genomics and phylogenomic investigation of the class Geoglossomycetes provide insights into ecological specialization and systematics.</title>
        <authorList>
            <person name="Melie T."/>
            <person name="Pirro S."/>
            <person name="Miller A.N."/>
            <person name="Quandt A."/>
        </authorList>
    </citation>
    <scope>NUCLEOTIDE SEQUENCE</scope>
    <source>
        <strain evidence="1">CAQ_001_2017</strain>
    </source>
</reference>
<sequence length="183" mass="20961">MSRQLTTEEELAETLHYFEKTQHEEHKEATHRLAARSATIARKETLYQRADNEDEKASGLTEAEFYKKLKDPKTLYQEILPDPLLFDSTSKDGVTFDNWLIQLQNKLRGNADAYSTEDLRIIYAAGRVSGDTLALISPRLSAANCHAYETVDELYEHLYELYGNPNKECNAHQSFKDLAMKKG</sequence>
<proteinExistence type="predicted"/>
<dbReference type="EMBL" id="JAGHQM010002040">
    <property type="protein sequence ID" value="KAH0551419.1"/>
    <property type="molecule type" value="Genomic_DNA"/>
</dbReference>
<comment type="caution">
    <text evidence="1">The sequence shown here is derived from an EMBL/GenBank/DDBJ whole genome shotgun (WGS) entry which is preliminary data.</text>
</comment>
<dbReference type="AlphaFoldDB" id="A0A9P8IBW9"/>
<protein>
    <submittedName>
        <fullName evidence="1">Uncharacterized protein</fullName>
    </submittedName>
</protein>
<accession>A0A9P8IBW9</accession>
<dbReference type="Proteomes" id="UP000750711">
    <property type="component" value="Unassembled WGS sequence"/>
</dbReference>
<name>A0A9P8IBW9_9PEZI</name>
<gene>
    <name evidence="1" type="ORF">GP486_007367</name>
</gene>
<keyword evidence="2" id="KW-1185">Reference proteome</keyword>
<organism evidence="1 2">
    <name type="scientific">Trichoglossum hirsutum</name>
    <dbReference type="NCBI Taxonomy" id="265104"/>
    <lineage>
        <taxon>Eukaryota</taxon>
        <taxon>Fungi</taxon>
        <taxon>Dikarya</taxon>
        <taxon>Ascomycota</taxon>
        <taxon>Pezizomycotina</taxon>
        <taxon>Geoglossomycetes</taxon>
        <taxon>Geoglossales</taxon>
        <taxon>Geoglossaceae</taxon>
        <taxon>Trichoglossum</taxon>
    </lineage>
</organism>
<evidence type="ECO:0000313" key="1">
    <source>
        <dbReference type="EMBL" id="KAH0551419.1"/>
    </source>
</evidence>